<comment type="caution">
    <text evidence="1">The sequence shown here is derived from an EMBL/GenBank/DDBJ whole genome shotgun (WGS) entry which is preliminary data.</text>
</comment>
<proteinExistence type="predicted"/>
<sequence>MGRNRQHIADLDMRAANAGAVNIQVELSYLRAGVDPHWERPYRDGRDITDEPALWTPYQRARRESF</sequence>
<organism evidence="1 2">
    <name type="scientific">Microbacterium deminutum</name>
    <dbReference type="NCBI Taxonomy" id="344164"/>
    <lineage>
        <taxon>Bacteria</taxon>
        <taxon>Bacillati</taxon>
        <taxon>Actinomycetota</taxon>
        <taxon>Actinomycetes</taxon>
        <taxon>Micrococcales</taxon>
        <taxon>Microbacteriaceae</taxon>
        <taxon>Microbacterium</taxon>
    </lineage>
</organism>
<dbReference type="Proteomes" id="UP001499933">
    <property type="component" value="Unassembled WGS sequence"/>
</dbReference>
<protein>
    <submittedName>
        <fullName evidence="1">Uncharacterized protein</fullName>
    </submittedName>
</protein>
<dbReference type="EMBL" id="BAAAOG010000015">
    <property type="protein sequence ID" value="GAA1970954.1"/>
    <property type="molecule type" value="Genomic_DNA"/>
</dbReference>
<reference evidence="2" key="1">
    <citation type="journal article" date="2019" name="Int. J. Syst. Evol. Microbiol.">
        <title>The Global Catalogue of Microorganisms (GCM) 10K type strain sequencing project: providing services to taxonomists for standard genome sequencing and annotation.</title>
        <authorList>
            <consortium name="The Broad Institute Genomics Platform"/>
            <consortium name="The Broad Institute Genome Sequencing Center for Infectious Disease"/>
            <person name="Wu L."/>
            <person name="Ma J."/>
        </authorList>
    </citation>
    <scope>NUCLEOTIDE SEQUENCE [LARGE SCALE GENOMIC DNA]</scope>
    <source>
        <strain evidence="2">JCM 14901</strain>
    </source>
</reference>
<evidence type="ECO:0000313" key="1">
    <source>
        <dbReference type="EMBL" id="GAA1970954.1"/>
    </source>
</evidence>
<keyword evidence="2" id="KW-1185">Reference proteome</keyword>
<evidence type="ECO:0000313" key="2">
    <source>
        <dbReference type="Proteomes" id="UP001499933"/>
    </source>
</evidence>
<accession>A0ABP5D139</accession>
<gene>
    <name evidence="1" type="ORF">GCM10009776_37430</name>
</gene>
<name>A0ABP5D139_9MICO</name>